<keyword evidence="6 8" id="KW-1133">Transmembrane helix</keyword>
<dbReference type="InterPro" id="IPR020846">
    <property type="entry name" value="MFS_dom"/>
</dbReference>
<dbReference type="Gene3D" id="1.20.1720.10">
    <property type="entry name" value="Multidrug resistance protein D"/>
    <property type="match status" value="1"/>
</dbReference>
<feature type="domain" description="Major facilitator superfamily (MFS) profile" evidence="9">
    <location>
        <begin position="1"/>
        <end position="371"/>
    </location>
</feature>
<feature type="transmembrane region" description="Helical" evidence="8">
    <location>
        <begin position="318"/>
        <end position="339"/>
    </location>
</feature>
<organism evidence="10 11">
    <name type="scientific">Poseidonocella sedimentorum</name>
    <dbReference type="NCBI Taxonomy" id="871652"/>
    <lineage>
        <taxon>Bacteria</taxon>
        <taxon>Pseudomonadati</taxon>
        <taxon>Pseudomonadota</taxon>
        <taxon>Alphaproteobacteria</taxon>
        <taxon>Rhodobacterales</taxon>
        <taxon>Roseobacteraceae</taxon>
        <taxon>Poseidonocella</taxon>
    </lineage>
</organism>
<dbReference type="CDD" id="cd17320">
    <property type="entry name" value="MFS_MdfA_MDR_like"/>
    <property type="match status" value="1"/>
</dbReference>
<dbReference type="GO" id="GO:1990961">
    <property type="term" value="P:xenobiotic detoxification by transmembrane export across the plasma membrane"/>
    <property type="evidence" value="ECO:0007669"/>
    <property type="project" value="InterPro"/>
</dbReference>
<proteinExistence type="inferred from homology"/>
<dbReference type="InterPro" id="IPR004812">
    <property type="entry name" value="Efflux_drug-R_Bcr/CmlA"/>
</dbReference>
<evidence type="ECO:0000256" key="5">
    <source>
        <dbReference type="ARBA" id="ARBA00022692"/>
    </source>
</evidence>
<reference evidence="10 11" key="1">
    <citation type="submission" date="2016-10" db="EMBL/GenBank/DDBJ databases">
        <authorList>
            <person name="de Groot N.N."/>
        </authorList>
    </citation>
    <scope>NUCLEOTIDE SEQUENCE [LARGE SCALE GENOMIC DNA]</scope>
    <source>
        <strain evidence="11">KMM 9023,NRIC 0796,JCM 17311,KCTC 23692</strain>
    </source>
</reference>
<keyword evidence="11" id="KW-1185">Reference proteome</keyword>
<feature type="transmembrane region" description="Helical" evidence="8">
    <location>
        <begin position="22"/>
        <end position="42"/>
    </location>
</feature>
<keyword evidence="8" id="KW-0997">Cell inner membrane</keyword>
<keyword evidence="5 8" id="KW-0812">Transmembrane</keyword>
<name>A0A1I6CSZ1_9RHOB</name>
<dbReference type="InterPro" id="IPR050189">
    <property type="entry name" value="MFS_Efflux_Transporters"/>
</dbReference>
<dbReference type="STRING" id="871652.SAMN04515673_101314"/>
<gene>
    <name evidence="10" type="ORF">SAMN04515673_101314</name>
</gene>
<dbReference type="PANTHER" id="PTHR43124">
    <property type="entry name" value="PURINE EFFLUX PUMP PBUE"/>
    <property type="match status" value="1"/>
</dbReference>
<evidence type="ECO:0000259" key="9">
    <source>
        <dbReference type="PROSITE" id="PS50850"/>
    </source>
</evidence>
<feature type="transmembrane region" description="Helical" evidence="8">
    <location>
        <begin position="345"/>
        <end position="366"/>
    </location>
</feature>
<comment type="similarity">
    <text evidence="2 8">Belongs to the major facilitator superfamily. Bcr/CmlA family.</text>
</comment>
<keyword evidence="3 8" id="KW-0813">Transport</keyword>
<sequence>MSMNIFLPSLPRMTEHFDTDYGIMQLSVALYLACIAVLQLIIGPISDKYGRRPIMLGGIFLFVLATFGCIHAPSVEVFLAFRMCQAVSAVGMVLSRAIVRDMVPGERAASMIGYVTMGMSIVPMLAPVLGGFLDELSGWQANFWALMAMGLFLFALTFFDQGETATPSTLSLGRQFSEYPELFRSQRFWAFSLTNAFASGAFFAYLGGAPFVGTEVFGLDPRTLGLYFGAPAVGYLVGNGISGRFSTSLGINRMIAWGSSLAALGVVIAIVLFALGYGSALAFFAPMTFIGLGNGMTIPNATAAMLSVRPRLAGSASGLGGSIMIGGGAALSALAGAMLGEGTGAWPLLWIMLASASAGIASAGYARARERQVAAEDWA</sequence>
<feature type="transmembrane region" description="Helical" evidence="8">
    <location>
        <begin position="224"/>
        <end position="242"/>
    </location>
</feature>
<evidence type="ECO:0000256" key="6">
    <source>
        <dbReference type="ARBA" id="ARBA00022989"/>
    </source>
</evidence>
<evidence type="ECO:0000313" key="11">
    <source>
        <dbReference type="Proteomes" id="UP000199302"/>
    </source>
</evidence>
<feature type="transmembrane region" description="Helical" evidence="8">
    <location>
        <begin position="254"/>
        <end position="277"/>
    </location>
</feature>
<dbReference type="NCBIfam" id="TIGR00710">
    <property type="entry name" value="efflux_Bcr_CflA"/>
    <property type="match status" value="1"/>
</dbReference>
<dbReference type="GO" id="GO:0042910">
    <property type="term" value="F:xenobiotic transmembrane transporter activity"/>
    <property type="evidence" value="ECO:0007669"/>
    <property type="project" value="InterPro"/>
</dbReference>
<dbReference type="EMBL" id="FOYI01000001">
    <property type="protein sequence ID" value="SFQ96279.1"/>
    <property type="molecule type" value="Genomic_DNA"/>
</dbReference>
<dbReference type="InterPro" id="IPR011701">
    <property type="entry name" value="MFS"/>
</dbReference>
<dbReference type="PANTHER" id="PTHR43124:SF3">
    <property type="entry name" value="CHLORAMPHENICOL EFFLUX PUMP RV0191"/>
    <property type="match status" value="1"/>
</dbReference>
<evidence type="ECO:0000256" key="7">
    <source>
        <dbReference type="ARBA" id="ARBA00023136"/>
    </source>
</evidence>
<evidence type="ECO:0000256" key="2">
    <source>
        <dbReference type="ARBA" id="ARBA00006236"/>
    </source>
</evidence>
<keyword evidence="4" id="KW-1003">Cell membrane</keyword>
<feature type="transmembrane region" description="Helical" evidence="8">
    <location>
        <begin position="54"/>
        <end position="73"/>
    </location>
</feature>
<feature type="transmembrane region" description="Helical" evidence="8">
    <location>
        <begin position="188"/>
        <end position="212"/>
    </location>
</feature>
<feature type="transmembrane region" description="Helical" evidence="8">
    <location>
        <begin position="111"/>
        <end position="133"/>
    </location>
</feature>
<evidence type="ECO:0000256" key="1">
    <source>
        <dbReference type="ARBA" id="ARBA00004651"/>
    </source>
</evidence>
<dbReference type="GO" id="GO:0005886">
    <property type="term" value="C:plasma membrane"/>
    <property type="evidence" value="ECO:0007669"/>
    <property type="project" value="UniProtKB-SubCell"/>
</dbReference>
<keyword evidence="7 8" id="KW-0472">Membrane</keyword>
<dbReference type="Proteomes" id="UP000199302">
    <property type="component" value="Unassembled WGS sequence"/>
</dbReference>
<dbReference type="PROSITE" id="PS00216">
    <property type="entry name" value="SUGAR_TRANSPORT_1"/>
    <property type="match status" value="1"/>
</dbReference>
<evidence type="ECO:0000256" key="3">
    <source>
        <dbReference type="ARBA" id="ARBA00022448"/>
    </source>
</evidence>
<dbReference type="PROSITE" id="PS50850">
    <property type="entry name" value="MFS"/>
    <property type="match status" value="1"/>
</dbReference>
<comment type="caution">
    <text evidence="8">Lacks conserved residue(s) required for the propagation of feature annotation.</text>
</comment>
<protein>
    <recommendedName>
        <fullName evidence="8">Bcr/CflA family efflux transporter</fullName>
    </recommendedName>
</protein>
<evidence type="ECO:0000256" key="4">
    <source>
        <dbReference type="ARBA" id="ARBA00022475"/>
    </source>
</evidence>
<feature type="transmembrane region" description="Helical" evidence="8">
    <location>
        <begin position="139"/>
        <end position="159"/>
    </location>
</feature>
<evidence type="ECO:0000313" key="10">
    <source>
        <dbReference type="EMBL" id="SFQ96279.1"/>
    </source>
</evidence>
<comment type="subcellular location">
    <subcellularLocation>
        <location evidence="8">Cell inner membrane</location>
        <topology evidence="8">Multi-pass membrane protein</topology>
    </subcellularLocation>
    <subcellularLocation>
        <location evidence="1">Cell membrane</location>
        <topology evidence="1">Multi-pass membrane protein</topology>
    </subcellularLocation>
</comment>
<evidence type="ECO:0000256" key="8">
    <source>
        <dbReference type="RuleBase" id="RU365088"/>
    </source>
</evidence>
<dbReference type="SUPFAM" id="SSF103473">
    <property type="entry name" value="MFS general substrate transporter"/>
    <property type="match status" value="1"/>
</dbReference>
<dbReference type="AlphaFoldDB" id="A0A1I6CSZ1"/>
<dbReference type="InterPro" id="IPR036259">
    <property type="entry name" value="MFS_trans_sf"/>
</dbReference>
<dbReference type="InterPro" id="IPR005829">
    <property type="entry name" value="Sugar_transporter_CS"/>
</dbReference>
<feature type="transmembrane region" description="Helical" evidence="8">
    <location>
        <begin position="283"/>
        <end position="306"/>
    </location>
</feature>
<accession>A0A1I6CSZ1</accession>
<dbReference type="Pfam" id="PF07690">
    <property type="entry name" value="MFS_1"/>
    <property type="match status" value="1"/>
</dbReference>